<feature type="domain" description="FlgD/Vpr Ig-like" evidence="1">
    <location>
        <begin position="85"/>
        <end position="144"/>
    </location>
</feature>
<dbReference type="Pfam" id="PF13860">
    <property type="entry name" value="FlgD_ig"/>
    <property type="match status" value="1"/>
</dbReference>
<dbReference type="InterPro" id="IPR026444">
    <property type="entry name" value="Secre_tail"/>
</dbReference>
<dbReference type="NCBIfam" id="TIGR04183">
    <property type="entry name" value="Por_Secre_tail"/>
    <property type="match status" value="1"/>
</dbReference>
<organism evidence="2">
    <name type="scientific">marine metagenome</name>
    <dbReference type="NCBI Taxonomy" id="408172"/>
    <lineage>
        <taxon>unclassified sequences</taxon>
        <taxon>metagenomes</taxon>
        <taxon>ecological metagenomes</taxon>
    </lineage>
</organism>
<dbReference type="InterPro" id="IPR025965">
    <property type="entry name" value="FlgD/Vpr_Ig-like"/>
</dbReference>
<sequence>NKPVEVSMASYDDELALYQRNTDKTWTELPSYNEQGRILAYTDRMGYFRLGRKTIMVPGRTSLGQNYPNPFNPVTNITYDMGFVDGPDQHVNLSIYNLLGRQVQTLVNAKRSIGRHSVKWYGKDKSGVSVASGIYFVHMVTSTGKVQTKKVMLLR</sequence>
<proteinExistence type="predicted"/>
<protein>
    <recommendedName>
        <fullName evidence="1">FlgD/Vpr Ig-like domain-containing protein</fullName>
    </recommendedName>
</protein>
<dbReference type="Gene3D" id="2.60.40.4070">
    <property type="match status" value="1"/>
</dbReference>
<dbReference type="EMBL" id="UINC01060947">
    <property type="protein sequence ID" value="SVB85996.1"/>
    <property type="molecule type" value="Genomic_DNA"/>
</dbReference>
<name>A0A382HFE9_9ZZZZ</name>
<evidence type="ECO:0000259" key="1">
    <source>
        <dbReference type="Pfam" id="PF13860"/>
    </source>
</evidence>
<evidence type="ECO:0000313" key="2">
    <source>
        <dbReference type="EMBL" id="SVB85996.1"/>
    </source>
</evidence>
<dbReference type="AlphaFoldDB" id="A0A382HFE9"/>
<feature type="non-terminal residue" evidence="2">
    <location>
        <position position="1"/>
    </location>
</feature>
<gene>
    <name evidence="2" type="ORF">METZ01_LOCUS238850</name>
</gene>
<accession>A0A382HFE9</accession>
<reference evidence="2" key="1">
    <citation type="submission" date="2018-05" db="EMBL/GenBank/DDBJ databases">
        <authorList>
            <person name="Lanie J.A."/>
            <person name="Ng W.-L."/>
            <person name="Kazmierczak K.M."/>
            <person name="Andrzejewski T.M."/>
            <person name="Davidsen T.M."/>
            <person name="Wayne K.J."/>
            <person name="Tettelin H."/>
            <person name="Glass J.I."/>
            <person name="Rusch D."/>
            <person name="Podicherti R."/>
            <person name="Tsui H.-C.T."/>
            <person name="Winkler M.E."/>
        </authorList>
    </citation>
    <scope>NUCLEOTIDE SEQUENCE</scope>
</reference>